<sequence length="76" mass="8521">MGLVQEGLTKIPPRRVRLLTLLADQVKKARGNGIFIQYAVQKNLEKLKITKTKEDGIETRDEALDIAESKIDKSSV</sequence>
<organism evidence="1 2">
    <name type="scientific">Candidatus Gottesmanbacteria bacterium RIFCSPLOWO2_01_FULL_43_11b</name>
    <dbReference type="NCBI Taxonomy" id="1798392"/>
    <lineage>
        <taxon>Bacteria</taxon>
        <taxon>Candidatus Gottesmaniibacteriota</taxon>
    </lineage>
</organism>
<evidence type="ECO:0000313" key="2">
    <source>
        <dbReference type="Proteomes" id="UP000178759"/>
    </source>
</evidence>
<dbReference type="EMBL" id="MFJV01000001">
    <property type="protein sequence ID" value="OGG23758.1"/>
    <property type="molecule type" value="Genomic_DNA"/>
</dbReference>
<dbReference type="AlphaFoldDB" id="A0A1F6AG75"/>
<protein>
    <submittedName>
        <fullName evidence="1">Uncharacterized protein</fullName>
    </submittedName>
</protein>
<proteinExistence type="predicted"/>
<accession>A0A1F6AG75</accession>
<comment type="caution">
    <text evidence="1">The sequence shown here is derived from an EMBL/GenBank/DDBJ whole genome shotgun (WGS) entry which is preliminary data.</text>
</comment>
<dbReference type="STRING" id="1798392.A3A79_00945"/>
<dbReference type="Proteomes" id="UP000178759">
    <property type="component" value="Unassembled WGS sequence"/>
</dbReference>
<gene>
    <name evidence="1" type="ORF">A3A79_00945</name>
</gene>
<evidence type="ECO:0000313" key="1">
    <source>
        <dbReference type="EMBL" id="OGG23758.1"/>
    </source>
</evidence>
<reference evidence="1 2" key="1">
    <citation type="journal article" date="2016" name="Nat. Commun.">
        <title>Thousands of microbial genomes shed light on interconnected biogeochemical processes in an aquifer system.</title>
        <authorList>
            <person name="Anantharaman K."/>
            <person name="Brown C.T."/>
            <person name="Hug L.A."/>
            <person name="Sharon I."/>
            <person name="Castelle C.J."/>
            <person name="Probst A.J."/>
            <person name="Thomas B.C."/>
            <person name="Singh A."/>
            <person name="Wilkins M.J."/>
            <person name="Karaoz U."/>
            <person name="Brodie E.L."/>
            <person name="Williams K.H."/>
            <person name="Hubbard S.S."/>
            <person name="Banfield J.F."/>
        </authorList>
    </citation>
    <scope>NUCLEOTIDE SEQUENCE [LARGE SCALE GENOMIC DNA]</scope>
</reference>
<name>A0A1F6AG75_9BACT</name>